<organism evidence="1 2">
    <name type="scientific">Amphritea pacifica</name>
    <dbReference type="NCBI Taxonomy" id="2811233"/>
    <lineage>
        <taxon>Bacteria</taxon>
        <taxon>Pseudomonadati</taxon>
        <taxon>Pseudomonadota</taxon>
        <taxon>Gammaproteobacteria</taxon>
        <taxon>Oceanospirillales</taxon>
        <taxon>Oceanospirillaceae</taxon>
        <taxon>Amphritea</taxon>
    </lineage>
</organism>
<dbReference type="EMBL" id="JAFFZP010000012">
    <property type="protein sequence ID" value="MBN0987656.1"/>
    <property type="molecule type" value="Genomic_DNA"/>
</dbReference>
<keyword evidence="2" id="KW-1185">Reference proteome</keyword>
<gene>
    <name evidence="1" type="ORF">JW498_09800</name>
</gene>
<dbReference type="InterPro" id="IPR015946">
    <property type="entry name" value="KH_dom-like_a/b"/>
</dbReference>
<dbReference type="Gene3D" id="3.30.300.20">
    <property type="match status" value="2"/>
</dbReference>
<sequence>MNNPLKDSGLPLFFKVANPDEVGIDTPPQRMGDSLRTWVRSLSHMQKEAIVRSSRTGVAWRLASDEGAYLDGLDEAPCPLSFLTTGMVSATMNEIVALAKQRGIKIRHLRLIQDNYYTMKGSMLRGTMTGGAEDVRLEAQIDADADSTTLQQLVEDAVSMNPLSGLMREALDSLFALSHNGTEMTTTETKPLNRPLLKDPGDQFARAQPLTSPLGPIIVNTGKMTPKESHTTGFAGSSLAEEQNRLLHVKGICTLREDGVKEIEQHLYNPHGSIFRFLSEEAPEKGGQGRAPDANTYISAGIAFCFMTQFGRAAVIFKKELDNYRIIQDTHFSLAGGSDNTGLRGEADEVETHCYLESGYDDDYAQHVLGMAEQTCFLHAFCRTDLITEVRISSY</sequence>
<evidence type="ECO:0000313" key="1">
    <source>
        <dbReference type="EMBL" id="MBN0987656.1"/>
    </source>
</evidence>
<dbReference type="RefSeq" id="WP_205212320.1">
    <property type="nucleotide sequence ID" value="NZ_JAFFZO010000050.1"/>
</dbReference>
<accession>A0ABS2W7Q0</accession>
<dbReference type="Proteomes" id="UP000760472">
    <property type="component" value="Unassembled WGS sequence"/>
</dbReference>
<protein>
    <submittedName>
        <fullName evidence="1">OsmC family protein</fullName>
    </submittedName>
</protein>
<dbReference type="SUPFAM" id="SSF82784">
    <property type="entry name" value="OsmC-like"/>
    <property type="match status" value="2"/>
</dbReference>
<comment type="caution">
    <text evidence="1">The sequence shown here is derived from an EMBL/GenBank/DDBJ whole genome shotgun (WGS) entry which is preliminary data.</text>
</comment>
<name>A0ABS2W7Q0_9GAMM</name>
<reference evidence="1 2" key="1">
    <citation type="submission" date="2021-02" db="EMBL/GenBank/DDBJ databases">
        <title>A novel species of genus Amphritea isolated from a fishpond in China.</title>
        <authorList>
            <person name="Lu H."/>
        </authorList>
    </citation>
    <scope>NUCLEOTIDE SEQUENCE [LARGE SCALE GENOMIC DNA]</scope>
    <source>
        <strain evidence="1 2">RP18W</strain>
    </source>
</reference>
<dbReference type="InterPro" id="IPR036102">
    <property type="entry name" value="OsmC/Ohrsf"/>
</dbReference>
<proteinExistence type="predicted"/>
<evidence type="ECO:0000313" key="2">
    <source>
        <dbReference type="Proteomes" id="UP000760472"/>
    </source>
</evidence>